<protein>
    <submittedName>
        <fullName evidence="1">Uncharacterized protein</fullName>
    </submittedName>
</protein>
<proteinExistence type="predicted"/>
<dbReference type="Proteomes" id="UP000265566">
    <property type="component" value="Chromosome 3"/>
</dbReference>
<name>A0A396IWF2_MEDTR</name>
<sequence length="40" mass="4525">MLVTLLRSTEDIIKSLIPPEDRHLVSNECTFHLQQLCSSG</sequence>
<dbReference type="Gramene" id="rna17427">
    <property type="protein sequence ID" value="RHN69001.1"/>
    <property type="gene ID" value="gene17427"/>
</dbReference>
<accession>A0A396IWF2</accession>
<comment type="caution">
    <text evidence="1">The sequence shown here is derived from an EMBL/GenBank/DDBJ whole genome shotgun (WGS) entry which is preliminary data.</text>
</comment>
<dbReference type="EMBL" id="PSQE01000003">
    <property type="protein sequence ID" value="RHN69001.1"/>
    <property type="molecule type" value="Genomic_DNA"/>
</dbReference>
<organism evidence="1">
    <name type="scientific">Medicago truncatula</name>
    <name type="common">Barrel medic</name>
    <name type="synonym">Medicago tribuloides</name>
    <dbReference type="NCBI Taxonomy" id="3880"/>
    <lineage>
        <taxon>Eukaryota</taxon>
        <taxon>Viridiplantae</taxon>
        <taxon>Streptophyta</taxon>
        <taxon>Embryophyta</taxon>
        <taxon>Tracheophyta</taxon>
        <taxon>Spermatophyta</taxon>
        <taxon>Magnoliopsida</taxon>
        <taxon>eudicotyledons</taxon>
        <taxon>Gunneridae</taxon>
        <taxon>Pentapetalae</taxon>
        <taxon>rosids</taxon>
        <taxon>fabids</taxon>
        <taxon>Fabales</taxon>
        <taxon>Fabaceae</taxon>
        <taxon>Papilionoideae</taxon>
        <taxon>50 kb inversion clade</taxon>
        <taxon>NPAAA clade</taxon>
        <taxon>Hologalegina</taxon>
        <taxon>IRL clade</taxon>
        <taxon>Trifolieae</taxon>
        <taxon>Medicago</taxon>
    </lineage>
</organism>
<gene>
    <name evidence="1" type="ORF">MtrunA17_Chr3g0120051</name>
</gene>
<dbReference type="AlphaFoldDB" id="A0A396IWF2"/>
<evidence type="ECO:0000313" key="1">
    <source>
        <dbReference type="EMBL" id="RHN69001.1"/>
    </source>
</evidence>
<reference evidence="1" key="1">
    <citation type="journal article" date="2018" name="Nat. Plants">
        <title>Whole-genome landscape of Medicago truncatula symbiotic genes.</title>
        <authorList>
            <person name="Pecrix Y."/>
            <person name="Gamas P."/>
            <person name="Carrere S."/>
        </authorList>
    </citation>
    <scope>NUCLEOTIDE SEQUENCE</scope>
    <source>
        <tissue evidence="1">Leaves</tissue>
    </source>
</reference>